<feature type="compositionally biased region" description="Basic and acidic residues" evidence="1">
    <location>
        <begin position="62"/>
        <end position="71"/>
    </location>
</feature>
<evidence type="ECO:0008006" key="5">
    <source>
        <dbReference type="Google" id="ProtNLM"/>
    </source>
</evidence>
<dbReference type="EMBL" id="JADQDQ010000027">
    <property type="protein sequence ID" value="MBF9240000.1"/>
    <property type="molecule type" value="Genomic_DNA"/>
</dbReference>
<sequence length="187" mass="20235">MPSPAFHSMLVCFGTGFLLASCQGTSSEAEQPGQLAAPTSPVPPVAVNTPPTTPSSAPHQTARNDSEPRPTWYRFEDDTLRQTLRVVQVSARTIRFHLVDSLKTTGKARRLEGTATALAGDPEIDEDEDGNAYPSVAYNYEGTCVLAVRIELKTRQRVQLTANNCSPAHPDGTFEHGGILYRVPANN</sequence>
<feature type="signal peptide" evidence="2">
    <location>
        <begin position="1"/>
        <end position="20"/>
    </location>
</feature>
<protein>
    <recommendedName>
        <fullName evidence="5">Lipoprotein</fullName>
    </recommendedName>
</protein>
<feature type="compositionally biased region" description="Low complexity" evidence="1">
    <location>
        <begin position="45"/>
        <end position="58"/>
    </location>
</feature>
<evidence type="ECO:0000256" key="1">
    <source>
        <dbReference type="SAM" id="MobiDB-lite"/>
    </source>
</evidence>
<keyword evidence="2" id="KW-0732">Signal</keyword>
<feature type="region of interest" description="Disordered" evidence="1">
    <location>
        <begin position="29"/>
        <end position="71"/>
    </location>
</feature>
<reference evidence="3 4" key="1">
    <citation type="submission" date="2020-11" db="EMBL/GenBank/DDBJ databases">
        <authorList>
            <person name="Kim M.K."/>
        </authorList>
    </citation>
    <scope>NUCLEOTIDE SEQUENCE [LARGE SCALE GENOMIC DNA]</scope>
    <source>
        <strain evidence="3 4">BT683</strain>
    </source>
</reference>
<accession>A0ABS0INN4</accession>
<gene>
    <name evidence="3" type="ORF">I2I05_21600</name>
</gene>
<dbReference type="Proteomes" id="UP000597617">
    <property type="component" value="Unassembled WGS sequence"/>
</dbReference>
<evidence type="ECO:0000313" key="3">
    <source>
        <dbReference type="EMBL" id="MBF9240000.1"/>
    </source>
</evidence>
<proteinExistence type="predicted"/>
<organism evidence="3 4">
    <name type="scientific">Hymenobacter jeongseonensis</name>
    <dbReference type="NCBI Taxonomy" id="2791027"/>
    <lineage>
        <taxon>Bacteria</taxon>
        <taxon>Pseudomonadati</taxon>
        <taxon>Bacteroidota</taxon>
        <taxon>Cytophagia</taxon>
        <taxon>Cytophagales</taxon>
        <taxon>Hymenobacteraceae</taxon>
        <taxon>Hymenobacter</taxon>
    </lineage>
</organism>
<feature type="chain" id="PRO_5046305500" description="Lipoprotein" evidence="2">
    <location>
        <begin position="21"/>
        <end position="187"/>
    </location>
</feature>
<evidence type="ECO:0000313" key="4">
    <source>
        <dbReference type="Proteomes" id="UP000597617"/>
    </source>
</evidence>
<evidence type="ECO:0000256" key="2">
    <source>
        <dbReference type="SAM" id="SignalP"/>
    </source>
</evidence>
<name>A0ABS0INN4_9BACT</name>
<dbReference type="RefSeq" id="WP_196284351.1">
    <property type="nucleotide sequence ID" value="NZ_JADQDQ010000027.1"/>
</dbReference>
<keyword evidence="4" id="KW-1185">Reference proteome</keyword>
<comment type="caution">
    <text evidence="3">The sequence shown here is derived from an EMBL/GenBank/DDBJ whole genome shotgun (WGS) entry which is preliminary data.</text>
</comment>